<evidence type="ECO:0000313" key="2">
    <source>
        <dbReference type="Proteomes" id="UP000188605"/>
    </source>
</evidence>
<dbReference type="EMBL" id="LJDB01000047">
    <property type="protein sequence ID" value="ONI40630.1"/>
    <property type="molecule type" value="Genomic_DNA"/>
</dbReference>
<reference evidence="1" key="1">
    <citation type="submission" date="2016-08" db="EMBL/GenBank/DDBJ databases">
        <authorList>
            <person name="Ngugi D.K."/>
            <person name="Miyake S."/>
            <person name="Stingl U."/>
        </authorList>
    </citation>
    <scope>NUCLEOTIDE SEQUENCE</scope>
    <source>
        <strain evidence="1">SCG-B11WGA-EpuloA1</strain>
    </source>
</reference>
<dbReference type="Proteomes" id="UP000188605">
    <property type="component" value="Unassembled WGS sequence"/>
</dbReference>
<name>A0ACC8XCG1_9FIRM</name>
<organism evidence="1 2">
    <name type="scientific">Candidatus Epulonipiscium fishelsonii</name>
    <dbReference type="NCBI Taxonomy" id="77094"/>
    <lineage>
        <taxon>Bacteria</taxon>
        <taxon>Bacillati</taxon>
        <taxon>Bacillota</taxon>
        <taxon>Clostridia</taxon>
        <taxon>Lachnospirales</taxon>
        <taxon>Lachnospiraceae</taxon>
        <taxon>Candidatus Epulonipiscium</taxon>
    </lineage>
</organism>
<sequence length="314" mass="33317">MKKKLIMGVILSIGTILTGCSSEEATYPTKPIEIIVPFGAGGGADVSVRLLAKYAEEALGQRIIITNVTGGSGTIGITQLANAKADGYKVGYIGTTNTNDSLLFQGITYGIDSFEPIFQYAADPHIIVASKDSGITSMEQLLETVKANPEAISIGIGGAWSSHDLLRISLEELMGTNFKRMVFQSGADAINSVAAGDCMVAVPFVSEALAQIEAGNVIPLAITSAERYSLSPDVPTAIEEGIDFTHTMWRGIVAPAGIPEEVETTLSTAFKSAFDNLEFQAEAEAAGVFLQYLDGAAFDTFYLENHEEIKGMIE</sequence>
<evidence type="ECO:0000313" key="1">
    <source>
        <dbReference type="EMBL" id="ONI40630.1"/>
    </source>
</evidence>
<protein>
    <submittedName>
        <fullName evidence="1">Uncharacterized protein</fullName>
    </submittedName>
</protein>
<keyword evidence="2" id="KW-1185">Reference proteome</keyword>
<gene>
    <name evidence="1" type="ORF">AN396_05470</name>
</gene>
<accession>A0ACC8XCG1</accession>
<proteinExistence type="predicted"/>
<comment type="caution">
    <text evidence="1">The sequence shown here is derived from an EMBL/GenBank/DDBJ whole genome shotgun (WGS) entry which is preliminary data.</text>
</comment>